<keyword evidence="2" id="KW-0804">Transcription</keyword>
<dbReference type="InterPro" id="IPR006447">
    <property type="entry name" value="Myb_dom_plants"/>
</dbReference>
<evidence type="ECO:0000256" key="1">
    <source>
        <dbReference type="ARBA" id="ARBA00023015"/>
    </source>
</evidence>
<keyword evidence="5" id="KW-0238">DNA-binding</keyword>
<protein>
    <submittedName>
        <fullName evidence="5">Myb-like DNA-binding domain-containing protein</fullName>
    </submittedName>
    <submittedName>
        <fullName evidence="6">Myb-like_DNA-binding domain-containing protein</fullName>
    </submittedName>
</protein>
<accession>A0AA86PBV3</accession>
<organism evidence="5">
    <name type="scientific">Hexamita inflata</name>
    <dbReference type="NCBI Taxonomy" id="28002"/>
    <lineage>
        <taxon>Eukaryota</taxon>
        <taxon>Metamonada</taxon>
        <taxon>Diplomonadida</taxon>
        <taxon>Hexamitidae</taxon>
        <taxon>Hexamitinae</taxon>
        <taxon>Hexamita</taxon>
    </lineage>
</organism>
<evidence type="ECO:0000313" key="6">
    <source>
        <dbReference type="EMBL" id="CAL6035808.1"/>
    </source>
</evidence>
<dbReference type="GO" id="GO:0003677">
    <property type="term" value="F:DNA binding"/>
    <property type="evidence" value="ECO:0007669"/>
    <property type="project" value="UniProtKB-KW"/>
</dbReference>
<evidence type="ECO:0000256" key="2">
    <source>
        <dbReference type="ARBA" id="ARBA00023163"/>
    </source>
</evidence>
<reference evidence="6 7" key="2">
    <citation type="submission" date="2024-07" db="EMBL/GenBank/DDBJ databases">
        <authorList>
            <person name="Akdeniz Z."/>
        </authorList>
    </citation>
    <scope>NUCLEOTIDE SEQUENCE [LARGE SCALE GENOMIC DNA]</scope>
</reference>
<gene>
    <name evidence="5" type="ORF">HINF_LOCUS23541</name>
    <name evidence="6" type="ORF">HINF_LOCUS36107</name>
</gene>
<dbReference type="PANTHER" id="PTHR12802">
    <property type="entry name" value="SWI/SNF COMPLEX-RELATED"/>
    <property type="match status" value="1"/>
</dbReference>
<dbReference type="SMART" id="SM00717">
    <property type="entry name" value="SANT"/>
    <property type="match status" value="1"/>
</dbReference>
<dbReference type="SUPFAM" id="SSF46689">
    <property type="entry name" value="Homeodomain-like"/>
    <property type="match status" value="1"/>
</dbReference>
<keyword evidence="1" id="KW-0805">Transcription regulation</keyword>
<evidence type="ECO:0000313" key="5">
    <source>
        <dbReference type="EMBL" id="CAI9935896.1"/>
    </source>
</evidence>
<dbReference type="CDD" id="cd00167">
    <property type="entry name" value="SANT"/>
    <property type="match status" value="1"/>
</dbReference>
<dbReference type="InterPro" id="IPR001005">
    <property type="entry name" value="SANT/Myb"/>
</dbReference>
<dbReference type="AlphaFoldDB" id="A0AA86PBV3"/>
<evidence type="ECO:0000313" key="7">
    <source>
        <dbReference type="Proteomes" id="UP001642409"/>
    </source>
</evidence>
<dbReference type="Pfam" id="PF00249">
    <property type="entry name" value="Myb_DNA-binding"/>
    <property type="match status" value="1"/>
</dbReference>
<dbReference type="Gene3D" id="1.10.10.60">
    <property type="entry name" value="Homeodomain-like"/>
    <property type="match status" value="1"/>
</dbReference>
<evidence type="ECO:0000259" key="4">
    <source>
        <dbReference type="PROSITE" id="PS51294"/>
    </source>
</evidence>
<dbReference type="PROSITE" id="PS51294">
    <property type="entry name" value="HTH_MYB"/>
    <property type="match status" value="1"/>
</dbReference>
<dbReference type="NCBIfam" id="TIGR01557">
    <property type="entry name" value="myb_SHAQKYF"/>
    <property type="match status" value="1"/>
</dbReference>
<dbReference type="Proteomes" id="UP001642409">
    <property type="component" value="Unassembled WGS sequence"/>
</dbReference>
<keyword evidence="7" id="KW-1185">Reference proteome</keyword>
<sequence length="187" mass="21452">MTDQLFLINELCRIMQVIPESSADLTKNQRWSEQEQYLYIKAIEQFGKDKPTKIAAYVKTKTVRQVISHTQKTYQKFDQVYQAALKGVISCNLPFNYKTTINSDNLTPDQFENVSIDSKAAQLCLDYQNQKQISKLDIVNTIPECVMISKVFHQILNICKSQKISLEYTGNKFKVQKCVVALVASII</sequence>
<dbReference type="InterPro" id="IPR017930">
    <property type="entry name" value="Myb_dom"/>
</dbReference>
<reference evidence="5" key="1">
    <citation type="submission" date="2023-06" db="EMBL/GenBank/DDBJ databases">
        <authorList>
            <person name="Kurt Z."/>
        </authorList>
    </citation>
    <scope>NUCLEOTIDE SEQUENCE</scope>
</reference>
<feature type="domain" description="HTH myb-type" evidence="4">
    <location>
        <begin position="27"/>
        <end position="78"/>
    </location>
</feature>
<comment type="caution">
    <text evidence="5">The sequence shown here is derived from an EMBL/GenBank/DDBJ whole genome shotgun (WGS) entry which is preliminary data.</text>
</comment>
<keyword evidence="3" id="KW-0539">Nucleus</keyword>
<dbReference type="EMBL" id="CATOUU010000627">
    <property type="protein sequence ID" value="CAI9935896.1"/>
    <property type="molecule type" value="Genomic_DNA"/>
</dbReference>
<dbReference type="EMBL" id="CAXDID020000132">
    <property type="protein sequence ID" value="CAL6035808.1"/>
    <property type="molecule type" value="Genomic_DNA"/>
</dbReference>
<evidence type="ECO:0000256" key="3">
    <source>
        <dbReference type="ARBA" id="ARBA00023242"/>
    </source>
</evidence>
<name>A0AA86PBV3_9EUKA</name>
<proteinExistence type="predicted"/>
<dbReference type="InterPro" id="IPR009057">
    <property type="entry name" value="Homeodomain-like_sf"/>
</dbReference>